<dbReference type="EMBL" id="JATAAI010000047">
    <property type="protein sequence ID" value="KAK1733554.1"/>
    <property type="molecule type" value="Genomic_DNA"/>
</dbReference>
<sequence>MVYCHSCNVTCFSNRCQSTVAPRYRMIVDITWLIISVHRDDVR</sequence>
<proteinExistence type="predicted"/>
<organism evidence="1 2">
    <name type="scientific">Skeletonema marinoi</name>
    <dbReference type="NCBI Taxonomy" id="267567"/>
    <lineage>
        <taxon>Eukaryota</taxon>
        <taxon>Sar</taxon>
        <taxon>Stramenopiles</taxon>
        <taxon>Ochrophyta</taxon>
        <taxon>Bacillariophyta</taxon>
        <taxon>Coscinodiscophyceae</taxon>
        <taxon>Thalassiosirophycidae</taxon>
        <taxon>Thalassiosirales</taxon>
        <taxon>Skeletonemataceae</taxon>
        <taxon>Skeletonema</taxon>
        <taxon>Skeletonema marinoi-dohrnii complex</taxon>
    </lineage>
</organism>
<dbReference type="Proteomes" id="UP001224775">
    <property type="component" value="Unassembled WGS sequence"/>
</dbReference>
<accession>A0AAD8XTG4</accession>
<name>A0AAD8XTG4_9STRA</name>
<dbReference type="AlphaFoldDB" id="A0AAD8XTG4"/>
<gene>
    <name evidence="1" type="ORF">QTG54_015727</name>
</gene>
<keyword evidence="2" id="KW-1185">Reference proteome</keyword>
<evidence type="ECO:0000313" key="1">
    <source>
        <dbReference type="EMBL" id="KAK1733554.1"/>
    </source>
</evidence>
<reference evidence="1" key="1">
    <citation type="submission" date="2023-06" db="EMBL/GenBank/DDBJ databases">
        <title>Survivors Of The Sea: Transcriptome response of Skeletonema marinoi to long-term dormancy.</title>
        <authorList>
            <person name="Pinder M.I.M."/>
            <person name="Kourtchenko O."/>
            <person name="Robertson E.K."/>
            <person name="Larsson T."/>
            <person name="Maumus F."/>
            <person name="Osuna-Cruz C.M."/>
            <person name="Vancaester E."/>
            <person name="Stenow R."/>
            <person name="Vandepoele K."/>
            <person name="Ploug H."/>
            <person name="Bruchert V."/>
            <person name="Godhe A."/>
            <person name="Topel M."/>
        </authorList>
    </citation>
    <scope>NUCLEOTIDE SEQUENCE</scope>
    <source>
        <strain evidence="1">R05AC</strain>
    </source>
</reference>
<evidence type="ECO:0000313" key="2">
    <source>
        <dbReference type="Proteomes" id="UP001224775"/>
    </source>
</evidence>
<comment type="caution">
    <text evidence="1">The sequence shown here is derived from an EMBL/GenBank/DDBJ whole genome shotgun (WGS) entry which is preliminary data.</text>
</comment>
<protein>
    <submittedName>
        <fullName evidence="1">Uncharacterized protein</fullName>
    </submittedName>
</protein>